<reference evidence="10 11" key="1">
    <citation type="submission" date="2023-09" db="EMBL/GenBank/DDBJ databases">
        <authorList>
            <person name="Qi X."/>
        </authorList>
    </citation>
    <scope>NUCLEOTIDE SEQUENCE [LARGE SCALE GENOMIC DNA]</scope>
    <source>
        <strain evidence="10 11">S1-1</strain>
    </source>
</reference>
<dbReference type="Proteomes" id="UP001301442">
    <property type="component" value="Chromosome"/>
</dbReference>
<proteinExistence type="inferred from homology"/>
<gene>
    <name evidence="10" type="ORF">RI844_04075</name>
</gene>
<dbReference type="RefSeq" id="WP_348397190.1">
    <property type="nucleotide sequence ID" value="NZ_CP136600.1"/>
</dbReference>
<keyword evidence="3 8" id="KW-0285">Flavoprotein</keyword>
<dbReference type="PANTHER" id="PTHR43821:SF1">
    <property type="entry name" value="NAD(P)H NITROREDUCTASE YDJA-RELATED"/>
    <property type="match status" value="1"/>
</dbReference>
<keyword evidence="5 8" id="KW-0521">NADP</keyword>
<dbReference type="EC" id="1.-.-.-" evidence="8"/>
<dbReference type="CDD" id="cd02135">
    <property type="entry name" value="YdjA-like"/>
    <property type="match status" value="1"/>
</dbReference>
<keyword evidence="11" id="KW-1185">Reference proteome</keyword>
<accession>A0ABZ0GRY4</accession>
<protein>
    <recommendedName>
        <fullName evidence="8">Putative NAD(P)H nitroreductase</fullName>
        <ecNumber evidence="8">1.-.-.-</ecNumber>
    </recommendedName>
</protein>
<organism evidence="10 11">
    <name type="scientific">Thalassotalea fonticola</name>
    <dbReference type="NCBI Taxonomy" id="3065649"/>
    <lineage>
        <taxon>Bacteria</taxon>
        <taxon>Pseudomonadati</taxon>
        <taxon>Pseudomonadota</taxon>
        <taxon>Gammaproteobacteria</taxon>
        <taxon>Alteromonadales</taxon>
        <taxon>Colwelliaceae</taxon>
        <taxon>Thalassotalea</taxon>
    </lineage>
</organism>
<dbReference type="InterPro" id="IPR029479">
    <property type="entry name" value="Nitroreductase"/>
</dbReference>
<sequence length="183" mass="19882">MSAIEFLLARQSNGFLAEPAPSPEQLDSIFATAMAVPDHAGLNPYKFHQIQGAGLAKLTSIYVRAIKALTEDNVKIAKAEKMAYRAPLLIVVSTDYKQHPKVPKQEQLVTAGCAAHAIQMASTSLGYGAMWRTGDVAYSNVVKDGLGISAENDIVGFIYIGTKSRELTNKSRKPVADFIDKWL</sequence>
<keyword evidence="6 8" id="KW-0560">Oxidoreductase</keyword>
<evidence type="ECO:0000256" key="8">
    <source>
        <dbReference type="PIRNR" id="PIRNR000232"/>
    </source>
</evidence>
<comment type="cofactor">
    <cofactor evidence="1 8">
        <name>FMN</name>
        <dbReference type="ChEBI" id="CHEBI:58210"/>
    </cofactor>
</comment>
<keyword evidence="4 8" id="KW-0288">FMN</keyword>
<evidence type="ECO:0000313" key="10">
    <source>
        <dbReference type="EMBL" id="WOH38420.1"/>
    </source>
</evidence>
<evidence type="ECO:0000259" key="9">
    <source>
        <dbReference type="Pfam" id="PF00881"/>
    </source>
</evidence>
<comment type="similarity">
    <text evidence="2 8">Belongs to the nitroreductase family.</text>
</comment>
<dbReference type="Pfam" id="PF00881">
    <property type="entry name" value="Nitroreductase"/>
    <property type="match status" value="1"/>
</dbReference>
<dbReference type="EMBL" id="CP136600">
    <property type="protein sequence ID" value="WOH38420.1"/>
    <property type="molecule type" value="Genomic_DNA"/>
</dbReference>
<evidence type="ECO:0000256" key="5">
    <source>
        <dbReference type="ARBA" id="ARBA00022857"/>
    </source>
</evidence>
<evidence type="ECO:0000256" key="4">
    <source>
        <dbReference type="ARBA" id="ARBA00022643"/>
    </source>
</evidence>
<dbReference type="InterPro" id="IPR000415">
    <property type="entry name" value="Nitroreductase-like"/>
</dbReference>
<name>A0ABZ0GRY4_9GAMM</name>
<keyword evidence="7 8" id="KW-0520">NAD</keyword>
<evidence type="ECO:0000256" key="7">
    <source>
        <dbReference type="ARBA" id="ARBA00023027"/>
    </source>
</evidence>
<evidence type="ECO:0000256" key="1">
    <source>
        <dbReference type="ARBA" id="ARBA00001917"/>
    </source>
</evidence>
<dbReference type="Gene3D" id="3.40.109.10">
    <property type="entry name" value="NADH Oxidase"/>
    <property type="match status" value="1"/>
</dbReference>
<dbReference type="PIRSF" id="PIRSF000232">
    <property type="entry name" value="YdjA"/>
    <property type="match status" value="1"/>
</dbReference>
<dbReference type="SUPFAM" id="SSF55469">
    <property type="entry name" value="FMN-dependent nitroreductase-like"/>
    <property type="match status" value="1"/>
</dbReference>
<evidence type="ECO:0000313" key="11">
    <source>
        <dbReference type="Proteomes" id="UP001301442"/>
    </source>
</evidence>
<dbReference type="InterPro" id="IPR026021">
    <property type="entry name" value="YdjA-like"/>
</dbReference>
<feature type="domain" description="Nitroreductase" evidence="9">
    <location>
        <begin position="15"/>
        <end position="161"/>
    </location>
</feature>
<evidence type="ECO:0000256" key="3">
    <source>
        <dbReference type="ARBA" id="ARBA00022630"/>
    </source>
</evidence>
<evidence type="ECO:0000256" key="6">
    <source>
        <dbReference type="ARBA" id="ARBA00023002"/>
    </source>
</evidence>
<dbReference type="InterPro" id="IPR052530">
    <property type="entry name" value="NAD(P)H_nitroreductase"/>
</dbReference>
<evidence type="ECO:0000256" key="2">
    <source>
        <dbReference type="ARBA" id="ARBA00007118"/>
    </source>
</evidence>
<dbReference type="PANTHER" id="PTHR43821">
    <property type="entry name" value="NAD(P)H NITROREDUCTASE YDJA-RELATED"/>
    <property type="match status" value="1"/>
</dbReference>